<dbReference type="InParanoid" id="J0WMK8"/>
<keyword evidence="2" id="KW-1185">Reference proteome</keyword>
<gene>
    <name evidence="1" type="ORF">AURDEDRAFT_38503</name>
</gene>
<evidence type="ECO:0000313" key="2">
    <source>
        <dbReference type="Proteomes" id="UP000006514"/>
    </source>
</evidence>
<dbReference type="KEGG" id="adl:AURDEDRAFT_38503"/>
<proteinExistence type="predicted"/>
<dbReference type="eggNOG" id="KOG0017">
    <property type="taxonomic scope" value="Eukaryota"/>
</dbReference>
<dbReference type="OMA" id="ILTHEWN"/>
<reference evidence="2" key="1">
    <citation type="journal article" date="2012" name="Science">
        <title>The Paleozoic origin of enzymatic lignin decomposition reconstructed from 31 fungal genomes.</title>
        <authorList>
            <person name="Floudas D."/>
            <person name="Binder M."/>
            <person name="Riley R."/>
            <person name="Barry K."/>
            <person name="Blanchette R.A."/>
            <person name="Henrissat B."/>
            <person name="Martinez A.T."/>
            <person name="Otillar R."/>
            <person name="Spatafora J.W."/>
            <person name="Yadav J.S."/>
            <person name="Aerts A."/>
            <person name="Benoit I."/>
            <person name="Boyd A."/>
            <person name="Carlson A."/>
            <person name="Copeland A."/>
            <person name="Coutinho P.M."/>
            <person name="de Vries R.P."/>
            <person name="Ferreira P."/>
            <person name="Findley K."/>
            <person name="Foster B."/>
            <person name="Gaskell J."/>
            <person name="Glotzer D."/>
            <person name="Gorecki P."/>
            <person name="Heitman J."/>
            <person name="Hesse C."/>
            <person name="Hori C."/>
            <person name="Igarashi K."/>
            <person name="Jurgens J.A."/>
            <person name="Kallen N."/>
            <person name="Kersten P."/>
            <person name="Kohler A."/>
            <person name="Kuees U."/>
            <person name="Kumar T.K.A."/>
            <person name="Kuo A."/>
            <person name="LaButti K."/>
            <person name="Larrondo L.F."/>
            <person name="Lindquist E."/>
            <person name="Ling A."/>
            <person name="Lombard V."/>
            <person name="Lucas S."/>
            <person name="Lundell T."/>
            <person name="Martin R."/>
            <person name="McLaughlin D.J."/>
            <person name="Morgenstern I."/>
            <person name="Morin E."/>
            <person name="Murat C."/>
            <person name="Nagy L.G."/>
            <person name="Nolan M."/>
            <person name="Ohm R.A."/>
            <person name="Patyshakuliyeva A."/>
            <person name="Rokas A."/>
            <person name="Ruiz-Duenas F.J."/>
            <person name="Sabat G."/>
            <person name="Salamov A."/>
            <person name="Samejima M."/>
            <person name="Schmutz J."/>
            <person name="Slot J.C."/>
            <person name="St John F."/>
            <person name="Stenlid J."/>
            <person name="Sun H."/>
            <person name="Sun S."/>
            <person name="Syed K."/>
            <person name="Tsang A."/>
            <person name="Wiebenga A."/>
            <person name="Young D."/>
            <person name="Pisabarro A."/>
            <person name="Eastwood D.C."/>
            <person name="Martin F."/>
            <person name="Cullen D."/>
            <person name="Grigoriev I.V."/>
            <person name="Hibbett D.S."/>
        </authorList>
    </citation>
    <scope>NUCLEOTIDE SEQUENCE [LARGE SCALE GENOMIC DNA]</scope>
    <source>
        <strain evidence="2">TFB10046</strain>
    </source>
</reference>
<dbReference type="OrthoDB" id="3158924at2759"/>
<feature type="non-terminal residue" evidence="1">
    <location>
        <position position="81"/>
    </location>
</feature>
<dbReference type="Proteomes" id="UP000006514">
    <property type="component" value="Unassembled WGS sequence"/>
</dbReference>
<evidence type="ECO:0000313" key="1">
    <source>
        <dbReference type="EMBL" id="EJD33050.1"/>
    </source>
</evidence>
<dbReference type="AlphaFoldDB" id="J0WMK8"/>
<organism evidence="1 2">
    <name type="scientific">Auricularia subglabra (strain TFB-10046 / SS5)</name>
    <name type="common">White-rot fungus</name>
    <name type="synonym">Auricularia delicata (strain TFB10046)</name>
    <dbReference type="NCBI Taxonomy" id="717982"/>
    <lineage>
        <taxon>Eukaryota</taxon>
        <taxon>Fungi</taxon>
        <taxon>Dikarya</taxon>
        <taxon>Basidiomycota</taxon>
        <taxon>Agaricomycotina</taxon>
        <taxon>Agaricomycetes</taxon>
        <taxon>Auriculariales</taxon>
        <taxon>Auriculariaceae</taxon>
        <taxon>Auricularia</taxon>
    </lineage>
</organism>
<sequence>AAYTVDLPPEVVKRRLHPTFHISLLREHLAGEDSQFPERNLATVLSLGDETFEKSVNEISGYRWSGDKPTFFVNWSDGLTT</sequence>
<feature type="non-terminal residue" evidence="1">
    <location>
        <position position="1"/>
    </location>
</feature>
<accession>J0WMK8</accession>
<protein>
    <submittedName>
        <fullName evidence="1">Uncharacterized protein</fullName>
    </submittedName>
</protein>
<name>J0WMK8_AURST</name>
<dbReference type="EMBL" id="JH688470">
    <property type="protein sequence ID" value="EJD33050.1"/>
    <property type="molecule type" value="Genomic_DNA"/>
</dbReference>